<reference evidence="1" key="1">
    <citation type="submission" date="2014-11" db="EMBL/GenBank/DDBJ databases">
        <authorList>
            <person name="Amaro Gonzalez C."/>
        </authorList>
    </citation>
    <scope>NUCLEOTIDE SEQUENCE</scope>
</reference>
<organism evidence="1">
    <name type="scientific">Anguilla anguilla</name>
    <name type="common">European freshwater eel</name>
    <name type="synonym">Muraena anguilla</name>
    <dbReference type="NCBI Taxonomy" id="7936"/>
    <lineage>
        <taxon>Eukaryota</taxon>
        <taxon>Metazoa</taxon>
        <taxon>Chordata</taxon>
        <taxon>Craniata</taxon>
        <taxon>Vertebrata</taxon>
        <taxon>Euteleostomi</taxon>
        <taxon>Actinopterygii</taxon>
        <taxon>Neopterygii</taxon>
        <taxon>Teleostei</taxon>
        <taxon>Anguilliformes</taxon>
        <taxon>Anguillidae</taxon>
        <taxon>Anguilla</taxon>
    </lineage>
</organism>
<proteinExistence type="predicted"/>
<reference evidence="1" key="2">
    <citation type="journal article" date="2015" name="Fish Shellfish Immunol.">
        <title>Early steps in the European eel (Anguilla anguilla)-Vibrio vulnificus interaction in the gills: Role of the RtxA13 toxin.</title>
        <authorList>
            <person name="Callol A."/>
            <person name="Pajuelo D."/>
            <person name="Ebbesson L."/>
            <person name="Teles M."/>
            <person name="MacKenzie S."/>
            <person name="Amaro C."/>
        </authorList>
    </citation>
    <scope>NUCLEOTIDE SEQUENCE</scope>
</reference>
<dbReference type="EMBL" id="GBXM01027382">
    <property type="protein sequence ID" value="JAH81195.1"/>
    <property type="molecule type" value="Transcribed_RNA"/>
</dbReference>
<accession>A0A0E9VV21</accession>
<dbReference type="AlphaFoldDB" id="A0A0E9VV21"/>
<sequence length="35" mass="4191">MSRKVTKYKRHTHEYILLHYSTPTDKNNIKSVIST</sequence>
<evidence type="ECO:0000313" key="1">
    <source>
        <dbReference type="EMBL" id="JAH81195.1"/>
    </source>
</evidence>
<protein>
    <submittedName>
        <fullName evidence="1">Uncharacterized protein</fullName>
    </submittedName>
</protein>
<name>A0A0E9VV21_ANGAN</name>